<accession>A0A0L8GKQ1</accession>
<proteinExistence type="predicted"/>
<name>A0A0L8GKQ1_OCTBM</name>
<dbReference type="AlphaFoldDB" id="A0A0L8GKQ1"/>
<protein>
    <submittedName>
        <fullName evidence="1">Uncharacterized protein</fullName>
    </submittedName>
</protein>
<sequence>LHTTNKILYGCLPKISMVIRKCCLAVAGHVTRQSETGVLVLIWPSDITCRYGDPNMTLKKITEEDFALHGSVLMNVMQDHNIWTWRNVIVTPTGVA</sequence>
<reference evidence="1" key="1">
    <citation type="submission" date="2015-07" db="EMBL/GenBank/DDBJ databases">
        <title>MeaNS - Measles Nucleotide Surveillance Program.</title>
        <authorList>
            <person name="Tran T."/>
            <person name="Druce J."/>
        </authorList>
    </citation>
    <scope>NUCLEOTIDE SEQUENCE</scope>
    <source>
        <strain evidence="1">UCB-OBI-ISO-001</strain>
        <tissue evidence="1">Gonad</tissue>
    </source>
</reference>
<feature type="non-terminal residue" evidence="1">
    <location>
        <position position="1"/>
    </location>
</feature>
<dbReference type="EMBL" id="KQ421409">
    <property type="protein sequence ID" value="KOF77523.1"/>
    <property type="molecule type" value="Genomic_DNA"/>
</dbReference>
<organism evidence="1">
    <name type="scientific">Octopus bimaculoides</name>
    <name type="common">California two-spotted octopus</name>
    <dbReference type="NCBI Taxonomy" id="37653"/>
    <lineage>
        <taxon>Eukaryota</taxon>
        <taxon>Metazoa</taxon>
        <taxon>Spiralia</taxon>
        <taxon>Lophotrochozoa</taxon>
        <taxon>Mollusca</taxon>
        <taxon>Cephalopoda</taxon>
        <taxon>Coleoidea</taxon>
        <taxon>Octopodiformes</taxon>
        <taxon>Octopoda</taxon>
        <taxon>Incirrata</taxon>
        <taxon>Octopodidae</taxon>
        <taxon>Octopus</taxon>
    </lineage>
</organism>
<gene>
    <name evidence="1" type="ORF">OCBIM_22031999mg</name>
</gene>
<evidence type="ECO:0000313" key="1">
    <source>
        <dbReference type="EMBL" id="KOF77523.1"/>
    </source>
</evidence>